<gene>
    <name evidence="1" type="ORF">C8R41DRAFT_916650</name>
</gene>
<evidence type="ECO:0000313" key="2">
    <source>
        <dbReference type="Proteomes" id="UP001150217"/>
    </source>
</evidence>
<dbReference type="EMBL" id="JANVFT010000016">
    <property type="protein sequence ID" value="KAJ4498401.1"/>
    <property type="molecule type" value="Genomic_DNA"/>
</dbReference>
<organism evidence="1 2">
    <name type="scientific">Lentinula lateritia</name>
    <dbReference type="NCBI Taxonomy" id="40482"/>
    <lineage>
        <taxon>Eukaryota</taxon>
        <taxon>Fungi</taxon>
        <taxon>Dikarya</taxon>
        <taxon>Basidiomycota</taxon>
        <taxon>Agaricomycotina</taxon>
        <taxon>Agaricomycetes</taxon>
        <taxon>Agaricomycetidae</taxon>
        <taxon>Agaricales</taxon>
        <taxon>Marasmiineae</taxon>
        <taxon>Omphalotaceae</taxon>
        <taxon>Lentinula</taxon>
    </lineage>
</organism>
<reference evidence="1" key="1">
    <citation type="submission" date="2022-08" db="EMBL/GenBank/DDBJ databases">
        <title>A Global Phylogenomic Analysis of the Shiitake Genus Lentinula.</title>
        <authorList>
            <consortium name="DOE Joint Genome Institute"/>
            <person name="Sierra-Patev S."/>
            <person name="Min B."/>
            <person name="Naranjo-Ortiz M."/>
            <person name="Looney B."/>
            <person name="Konkel Z."/>
            <person name="Slot J.C."/>
            <person name="Sakamoto Y."/>
            <person name="Steenwyk J.L."/>
            <person name="Rokas A."/>
            <person name="Carro J."/>
            <person name="Camarero S."/>
            <person name="Ferreira P."/>
            <person name="Molpeceres G."/>
            <person name="Ruiz-Duenas F.J."/>
            <person name="Serrano A."/>
            <person name="Henrissat B."/>
            <person name="Drula E."/>
            <person name="Hughes K.W."/>
            <person name="Mata J.L."/>
            <person name="Ishikawa N.K."/>
            <person name="Vargas-Isla R."/>
            <person name="Ushijima S."/>
            <person name="Smith C.A."/>
            <person name="Ahrendt S."/>
            <person name="Andreopoulos W."/>
            <person name="He G."/>
            <person name="Labutti K."/>
            <person name="Lipzen A."/>
            <person name="Ng V."/>
            <person name="Riley R."/>
            <person name="Sandor L."/>
            <person name="Barry K."/>
            <person name="Martinez A.T."/>
            <person name="Xiao Y."/>
            <person name="Gibbons J.G."/>
            <person name="Terashima K."/>
            <person name="Grigoriev I.V."/>
            <person name="Hibbett D.S."/>
        </authorList>
    </citation>
    <scope>NUCLEOTIDE SEQUENCE</scope>
    <source>
        <strain evidence="1">RHP3577 ss4</strain>
    </source>
</reference>
<accession>A0ABQ8VR49</accession>
<comment type="caution">
    <text evidence="1">The sequence shown here is derived from an EMBL/GenBank/DDBJ whole genome shotgun (WGS) entry which is preliminary data.</text>
</comment>
<name>A0ABQ8VR49_9AGAR</name>
<evidence type="ECO:0000313" key="1">
    <source>
        <dbReference type="EMBL" id="KAJ4498401.1"/>
    </source>
</evidence>
<proteinExistence type="predicted"/>
<dbReference type="Proteomes" id="UP001150217">
    <property type="component" value="Unassembled WGS sequence"/>
</dbReference>
<keyword evidence="2" id="KW-1185">Reference proteome</keyword>
<protein>
    <submittedName>
        <fullName evidence="1">Uncharacterized protein</fullName>
    </submittedName>
</protein>
<sequence length="153" mass="17202">MATKEQKIWEKLHMIIEDDAANHRGAEDAGLLSTVARLEKGEKKLAALVNQVSHKMEALTNDDKLCGHEQEGEKDFILNAALLTEVTRALEMQSALPDDLLDNDILDLKWLAEVIQSILNDDTESNRLEFLRRLQAASARTLSHALEWLADVM</sequence>